<accession>A0AAP9NLU2</accession>
<dbReference type="RefSeq" id="WP_022522579.1">
    <property type="nucleotide sequence ID" value="NZ_BAAADW010000004.1"/>
</dbReference>
<sequence>MIESKSFRWNECRALAALLGTVVMGLSAPAQSDEHALDTLQVHGFLSQALVVTDNNNFFGQSSQDEGSIEFTEIGLNVSLRPHQDVLVAAQVLSRRAGGNSSDAEPKLDYGLIDYQMISDQGRTFGVQLGRIKNPFGFYNQTRDVAFTRPSILLPQSIYFDRTRSMALTGDGLTFYLEQRLSNGVLRGQFGLGKPQAGDDLSDTLQLQRISGTFDPQQSTIAQVRYEHDGGRVVAAISNANVRSQIESHQSGVSDGDFYFTPWVFSLQYNQELWSVTTEYALRRSGLKNFNQSSVNFDTTGESWYIQYARRFANDWQWLMRYDSLTSNRADRNGKSFEASTGGSVPAHTQFADDLTVGLQWTPHPQVMLAGEYHHVDGTGWLPIQDNPDSSATSRRWSMWLFQLSLRF</sequence>
<evidence type="ECO:0000313" key="3">
    <source>
        <dbReference type="Proteomes" id="UP000509761"/>
    </source>
</evidence>
<reference evidence="2 3" key="1">
    <citation type="submission" date="2019-12" db="EMBL/GenBank/DDBJ databases">
        <title>Genome sequencing and assembly of endphytes of Porphyra tenera.</title>
        <authorList>
            <person name="Park J.M."/>
            <person name="Shin R."/>
            <person name="Jo S.H."/>
        </authorList>
    </citation>
    <scope>NUCLEOTIDE SEQUENCE [LARGE SCALE GENOMIC DNA]</scope>
    <source>
        <strain evidence="2 3">GPM3</strain>
    </source>
</reference>
<dbReference type="GeneID" id="69282221"/>
<name>A0AAP9NLU2_9GAMM</name>
<dbReference type="InterPro" id="IPR023614">
    <property type="entry name" value="Porin_dom_sf"/>
</dbReference>
<evidence type="ECO:0000256" key="1">
    <source>
        <dbReference type="SAM" id="SignalP"/>
    </source>
</evidence>
<dbReference type="Proteomes" id="UP000509761">
    <property type="component" value="Chromosome"/>
</dbReference>
<dbReference type="AlphaFoldDB" id="A0AAP9NLU2"/>
<keyword evidence="3" id="KW-1185">Reference proteome</keyword>
<evidence type="ECO:0000313" key="2">
    <source>
        <dbReference type="EMBL" id="QKS24482.1"/>
    </source>
</evidence>
<dbReference type="EMBL" id="CP054580">
    <property type="protein sequence ID" value="QKS24482.1"/>
    <property type="molecule type" value="Genomic_DNA"/>
</dbReference>
<feature type="chain" id="PRO_5042902805" evidence="1">
    <location>
        <begin position="33"/>
        <end position="408"/>
    </location>
</feature>
<dbReference type="SUPFAM" id="SSF56935">
    <property type="entry name" value="Porins"/>
    <property type="match status" value="1"/>
</dbReference>
<feature type="signal peptide" evidence="1">
    <location>
        <begin position="1"/>
        <end position="32"/>
    </location>
</feature>
<protein>
    <submittedName>
        <fullName evidence="2">Uncharacterized protein</fullName>
    </submittedName>
</protein>
<keyword evidence="1" id="KW-0732">Signal</keyword>
<gene>
    <name evidence="2" type="ORF">FX987_02259</name>
</gene>
<dbReference type="Gene3D" id="2.40.160.10">
    <property type="entry name" value="Porin"/>
    <property type="match status" value="1"/>
</dbReference>
<organism evidence="2 3">
    <name type="scientific">Vreelandella titanicae</name>
    <dbReference type="NCBI Taxonomy" id="664683"/>
    <lineage>
        <taxon>Bacteria</taxon>
        <taxon>Pseudomonadati</taxon>
        <taxon>Pseudomonadota</taxon>
        <taxon>Gammaproteobacteria</taxon>
        <taxon>Oceanospirillales</taxon>
        <taxon>Halomonadaceae</taxon>
        <taxon>Vreelandella</taxon>
    </lineage>
</organism>
<proteinExistence type="predicted"/>